<evidence type="ECO:0000256" key="6">
    <source>
        <dbReference type="ARBA" id="ARBA00022777"/>
    </source>
</evidence>
<feature type="transmembrane region" description="Helical" evidence="11">
    <location>
        <begin position="321"/>
        <end position="342"/>
    </location>
</feature>
<dbReference type="EC" id="2.7.11.1" evidence="1"/>
<dbReference type="InterPro" id="IPR008271">
    <property type="entry name" value="Ser/Thr_kinase_AS"/>
</dbReference>
<keyword evidence="11" id="KW-1133">Transmembrane helix</keyword>
<keyword evidence="11" id="KW-0472">Membrane</keyword>
<dbReference type="PROSITE" id="PS00108">
    <property type="entry name" value="PROTEIN_KINASE_ST"/>
    <property type="match status" value="1"/>
</dbReference>
<keyword evidence="7" id="KW-0067">ATP-binding</keyword>
<dbReference type="Pfam" id="PF00069">
    <property type="entry name" value="Pkinase"/>
    <property type="match status" value="1"/>
</dbReference>
<dbReference type="InterPro" id="IPR005543">
    <property type="entry name" value="PASTA_dom"/>
</dbReference>
<comment type="caution">
    <text evidence="13">The sequence shown here is derived from an EMBL/GenBank/DDBJ whole genome shotgun (WGS) entry which is preliminary data.</text>
</comment>
<dbReference type="Gene3D" id="3.30.200.20">
    <property type="entry name" value="Phosphorylase Kinase, domain 1"/>
    <property type="match status" value="1"/>
</dbReference>
<feature type="region of interest" description="Disordered" evidence="10">
    <location>
        <begin position="347"/>
        <end position="388"/>
    </location>
</feature>
<evidence type="ECO:0000259" key="12">
    <source>
        <dbReference type="PROSITE" id="PS50011"/>
    </source>
</evidence>
<evidence type="ECO:0000256" key="11">
    <source>
        <dbReference type="SAM" id="Phobius"/>
    </source>
</evidence>
<feature type="region of interest" description="Disordered" evidence="10">
    <location>
        <begin position="298"/>
        <end position="317"/>
    </location>
</feature>
<evidence type="ECO:0000313" key="14">
    <source>
        <dbReference type="Proteomes" id="UP001596135"/>
    </source>
</evidence>
<evidence type="ECO:0000256" key="4">
    <source>
        <dbReference type="ARBA" id="ARBA00022737"/>
    </source>
</evidence>
<dbReference type="RefSeq" id="WP_379149493.1">
    <property type="nucleotide sequence ID" value="NZ_JBHSRJ010000001.1"/>
</dbReference>
<evidence type="ECO:0000313" key="13">
    <source>
        <dbReference type="EMBL" id="MFC6041656.1"/>
    </source>
</evidence>
<evidence type="ECO:0000256" key="9">
    <source>
        <dbReference type="ARBA" id="ARBA00048679"/>
    </source>
</evidence>
<feature type="compositionally biased region" description="Acidic residues" evidence="10">
    <location>
        <begin position="347"/>
        <end position="356"/>
    </location>
</feature>
<evidence type="ECO:0000256" key="1">
    <source>
        <dbReference type="ARBA" id="ARBA00012513"/>
    </source>
</evidence>
<dbReference type="GO" id="GO:0016301">
    <property type="term" value="F:kinase activity"/>
    <property type="evidence" value="ECO:0007669"/>
    <property type="project" value="UniProtKB-KW"/>
</dbReference>
<evidence type="ECO:0000256" key="3">
    <source>
        <dbReference type="ARBA" id="ARBA00022679"/>
    </source>
</evidence>
<dbReference type="InterPro" id="IPR000719">
    <property type="entry name" value="Prot_kinase_dom"/>
</dbReference>
<proteinExistence type="predicted"/>
<feature type="region of interest" description="Disordered" evidence="10">
    <location>
        <begin position="416"/>
        <end position="476"/>
    </location>
</feature>
<gene>
    <name evidence="13" type="ORF">ACFPYL_01130</name>
</gene>
<dbReference type="Pfam" id="PF03793">
    <property type="entry name" value="PASTA"/>
    <property type="match status" value="1"/>
</dbReference>
<keyword evidence="3" id="KW-0808">Transferase</keyword>
<protein>
    <recommendedName>
        <fullName evidence="1">non-specific serine/threonine protein kinase</fullName>
        <ecNumber evidence="1">2.7.11.1</ecNumber>
    </recommendedName>
</protein>
<dbReference type="PANTHER" id="PTHR43289:SF6">
    <property type="entry name" value="SERINE_THREONINE-PROTEIN KINASE NEKL-3"/>
    <property type="match status" value="1"/>
</dbReference>
<dbReference type="SMART" id="SM00220">
    <property type="entry name" value="S_TKc"/>
    <property type="match status" value="1"/>
</dbReference>
<feature type="domain" description="Protein kinase" evidence="12">
    <location>
        <begin position="15"/>
        <end position="280"/>
    </location>
</feature>
<keyword evidence="14" id="KW-1185">Reference proteome</keyword>
<keyword evidence="6 13" id="KW-0418">Kinase</keyword>
<dbReference type="InterPro" id="IPR011009">
    <property type="entry name" value="Kinase-like_dom_sf"/>
</dbReference>
<feature type="compositionally biased region" description="Low complexity" evidence="10">
    <location>
        <begin position="452"/>
        <end position="476"/>
    </location>
</feature>
<dbReference type="PROSITE" id="PS50011">
    <property type="entry name" value="PROTEIN_KINASE_DOM"/>
    <property type="match status" value="1"/>
</dbReference>
<feature type="compositionally biased region" description="Low complexity" evidence="10">
    <location>
        <begin position="357"/>
        <end position="379"/>
    </location>
</feature>
<name>A0ABW1LCE9_9ACTN</name>
<evidence type="ECO:0000256" key="10">
    <source>
        <dbReference type="SAM" id="MobiDB-lite"/>
    </source>
</evidence>
<dbReference type="Gene3D" id="1.10.510.10">
    <property type="entry name" value="Transferase(Phosphotransferase) domain 1"/>
    <property type="match status" value="1"/>
</dbReference>
<evidence type="ECO:0000256" key="5">
    <source>
        <dbReference type="ARBA" id="ARBA00022741"/>
    </source>
</evidence>
<evidence type="ECO:0000256" key="8">
    <source>
        <dbReference type="ARBA" id="ARBA00047899"/>
    </source>
</evidence>
<sequence>MSQTPFGFADDSRRYRLESRIATGGMGEVWRATDTLLDREVAVKLLKTEYADNPTFRVRFESEAQHAASLHHPNIATVYDVGEANMTDGSQSRRPYLVMELVEGQPLSAVLRPGVPMDPTAVRDLLAQAADGLGAAHANGIVHRDVKPANLIVTPNRVVKVTDFGIARAAEGVGLTSTGEVMGTPQYLSPEQAQGLKATPASDVYSLGVVAFECLAGQRPVSGETAVATALAHMRDPVPDLPPSVPADLAAVVRRALSKDPTQRFADGGALAAALRDPATAATAVVAPPVVAPTPATQVIAPVPPPTTSTPAASEEERRGWVWPVIGVIALVAIAVLVVLLLTQGNGDDDPTDEITDTPTQSSSAPTTPSEPTTSATEDTTVRIDESQYVDRPLADVQRELADLGLRVVTQRVDNPGDQIEGDVESVNPTGALQKGDTVTVTFWGPVPPESPSESASDSPSESASDTPSDSTSPSS</sequence>
<dbReference type="EMBL" id="JBHSRJ010000001">
    <property type="protein sequence ID" value="MFC6041656.1"/>
    <property type="molecule type" value="Genomic_DNA"/>
</dbReference>
<dbReference type="SUPFAM" id="SSF56112">
    <property type="entry name" value="Protein kinase-like (PK-like)"/>
    <property type="match status" value="1"/>
</dbReference>
<keyword evidence="2" id="KW-0723">Serine/threonine-protein kinase</keyword>
<reference evidence="14" key="1">
    <citation type="journal article" date="2019" name="Int. J. Syst. Evol. Microbiol.">
        <title>The Global Catalogue of Microorganisms (GCM) 10K type strain sequencing project: providing services to taxonomists for standard genome sequencing and annotation.</title>
        <authorList>
            <consortium name="The Broad Institute Genomics Platform"/>
            <consortium name="The Broad Institute Genome Sequencing Center for Infectious Disease"/>
            <person name="Wu L."/>
            <person name="Ma J."/>
        </authorList>
    </citation>
    <scope>NUCLEOTIDE SEQUENCE [LARGE SCALE GENOMIC DNA]</scope>
    <source>
        <strain evidence="14">CCUG 54522</strain>
    </source>
</reference>
<organism evidence="13 14">
    <name type="scientific">Nocardioides hankookensis</name>
    <dbReference type="NCBI Taxonomy" id="443157"/>
    <lineage>
        <taxon>Bacteria</taxon>
        <taxon>Bacillati</taxon>
        <taxon>Actinomycetota</taxon>
        <taxon>Actinomycetes</taxon>
        <taxon>Propionibacteriales</taxon>
        <taxon>Nocardioidaceae</taxon>
        <taxon>Nocardioides</taxon>
    </lineage>
</organism>
<evidence type="ECO:0000256" key="2">
    <source>
        <dbReference type="ARBA" id="ARBA00022527"/>
    </source>
</evidence>
<feature type="compositionally biased region" description="Polar residues" evidence="10">
    <location>
        <begin position="427"/>
        <end position="441"/>
    </location>
</feature>
<keyword evidence="4" id="KW-0677">Repeat</keyword>
<keyword evidence="11" id="KW-0812">Transmembrane</keyword>
<keyword evidence="5" id="KW-0547">Nucleotide-binding</keyword>
<comment type="catalytic activity">
    <reaction evidence="8">
        <text>L-threonyl-[protein] + ATP = O-phospho-L-threonyl-[protein] + ADP + H(+)</text>
        <dbReference type="Rhea" id="RHEA:46608"/>
        <dbReference type="Rhea" id="RHEA-COMP:11060"/>
        <dbReference type="Rhea" id="RHEA-COMP:11605"/>
        <dbReference type="ChEBI" id="CHEBI:15378"/>
        <dbReference type="ChEBI" id="CHEBI:30013"/>
        <dbReference type="ChEBI" id="CHEBI:30616"/>
        <dbReference type="ChEBI" id="CHEBI:61977"/>
        <dbReference type="ChEBI" id="CHEBI:456216"/>
        <dbReference type="EC" id="2.7.11.1"/>
    </reaction>
</comment>
<dbReference type="Proteomes" id="UP001596135">
    <property type="component" value="Unassembled WGS sequence"/>
</dbReference>
<dbReference type="PANTHER" id="PTHR43289">
    <property type="entry name" value="MITOGEN-ACTIVATED PROTEIN KINASE KINASE KINASE 20-RELATED"/>
    <property type="match status" value="1"/>
</dbReference>
<evidence type="ECO:0000256" key="7">
    <source>
        <dbReference type="ARBA" id="ARBA00022840"/>
    </source>
</evidence>
<dbReference type="CDD" id="cd14014">
    <property type="entry name" value="STKc_PknB_like"/>
    <property type="match status" value="1"/>
</dbReference>
<accession>A0ABW1LCE9</accession>
<comment type="catalytic activity">
    <reaction evidence="9">
        <text>L-seryl-[protein] + ATP = O-phospho-L-seryl-[protein] + ADP + H(+)</text>
        <dbReference type="Rhea" id="RHEA:17989"/>
        <dbReference type="Rhea" id="RHEA-COMP:9863"/>
        <dbReference type="Rhea" id="RHEA-COMP:11604"/>
        <dbReference type="ChEBI" id="CHEBI:15378"/>
        <dbReference type="ChEBI" id="CHEBI:29999"/>
        <dbReference type="ChEBI" id="CHEBI:30616"/>
        <dbReference type="ChEBI" id="CHEBI:83421"/>
        <dbReference type="ChEBI" id="CHEBI:456216"/>
        <dbReference type="EC" id="2.7.11.1"/>
    </reaction>
</comment>